<dbReference type="Gene3D" id="3.90.550.10">
    <property type="entry name" value="Spore Coat Polysaccharide Biosynthesis Protein SpsA, Chain A"/>
    <property type="match status" value="1"/>
</dbReference>
<dbReference type="EMBL" id="JACHXG010000001">
    <property type="protein sequence ID" value="MBB3087157.1"/>
    <property type="molecule type" value="Genomic_DNA"/>
</dbReference>
<name>A0A7W4ZZY9_9ACTN</name>
<organism evidence="2 3">
    <name type="scientific">Nocardioides albus</name>
    <dbReference type="NCBI Taxonomy" id="1841"/>
    <lineage>
        <taxon>Bacteria</taxon>
        <taxon>Bacillati</taxon>
        <taxon>Actinomycetota</taxon>
        <taxon>Actinomycetes</taxon>
        <taxon>Propionibacteriales</taxon>
        <taxon>Nocardioidaceae</taxon>
        <taxon>Nocardioides</taxon>
    </lineage>
</organism>
<proteinExistence type="predicted"/>
<gene>
    <name evidence="2" type="ORF">FHS12_000080</name>
</gene>
<protein>
    <submittedName>
        <fullName evidence="2">GT2 family glycosyltransferase</fullName>
    </submittedName>
</protein>
<comment type="caution">
    <text evidence="2">The sequence shown here is derived from an EMBL/GenBank/DDBJ whole genome shotgun (WGS) entry which is preliminary data.</text>
</comment>
<feature type="domain" description="Glycosyltransferase 2-like" evidence="1">
    <location>
        <begin position="20"/>
        <end position="167"/>
    </location>
</feature>
<dbReference type="AlphaFoldDB" id="A0A7W4ZZY9"/>
<dbReference type="PANTHER" id="PTHR43179:SF7">
    <property type="entry name" value="RHAMNOSYLTRANSFERASE WBBL"/>
    <property type="match status" value="1"/>
</dbReference>
<sequence length="312" mass="33363">MTSASLDKRRPSSSRTVIEIVIVTHNSEQVIDALLDSIPAASGDLSTRVVAVDCGSTDGTCARLRERDDCEVVETANVGYAAGINLGVETLGGSGPILVLNPDVRLHEHAVTEMVGALADPAVGIVAPRVLEADGRPSLSLRREPSLGRALGLSRTGAHRLTEKVSDPVAYSSAGVVDWALGAALLVSRECHDRLGGWDESYFLYSEETDLCLRARDIGLVTRYVPTAVCTHIGGGSGRSGRTHAMQVVNRVRLFRRRHGPLASALYFALITLGEVSWVVRGSAPSRTSLAALLLKRRRPAELGCSERLLPR</sequence>
<evidence type="ECO:0000313" key="2">
    <source>
        <dbReference type="EMBL" id="MBB3087157.1"/>
    </source>
</evidence>
<dbReference type="Pfam" id="PF00535">
    <property type="entry name" value="Glycos_transf_2"/>
    <property type="match status" value="1"/>
</dbReference>
<dbReference type="CDD" id="cd04186">
    <property type="entry name" value="GT_2_like_c"/>
    <property type="match status" value="1"/>
</dbReference>
<dbReference type="InterPro" id="IPR001173">
    <property type="entry name" value="Glyco_trans_2-like"/>
</dbReference>
<dbReference type="InterPro" id="IPR029044">
    <property type="entry name" value="Nucleotide-diphossugar_trans"/>
</dbReference>
<dbReference type="SUPFAM" id="SSF53448">
    <property type="entry name" value="Nucleotide-diphospho-sugar transferases"/>
    <property type="match status" value="1"/>
</dbReference>
<dbReference type="GO" id="GO:0016740">
    <property type="term" value="F:transferase activity"/>
    <property type="evidence" value="ECO:0007669"/>
    <property type="project" value="UniProtKB-KW"/>
</dbReference>
<evidence type="ECO:0000313" key="3">
    <source>
        <dbReference type="Proteomes" id="UP000577707"/>
    </source>
</evidence>
<dbReference type="RefSeq" id="WP_183541139.1">
    <property type="nucleotide sequence ID" value="NZ_BMQT01000001.1"/>
</dbReference>
<reference evidence="2 3" key="1">
    <citation type="submission" date="2020-08" db="EMBL/GenBank/DDBJ databases">
        <title>Genomic Encyclopedia of Type Strains, Phase III (KMG-III): the genomes of soil and plant-associated and newly described type strains.</title>
        <authorList>
            <person name="Whitman W."/>
        </authorList>
    </citation>
    <scope>NUCLEOTIDE SEQUENCE [LARGE SCALE GENOMIC DNA]</scope>
    <source>
        <strain evidence="2 3">CECT 3302</strain>
    </source>
</reference>
<dbReference type="PANTHER" id="PTHR43179">
    <property type="entry name" value="RHAMNOSYLTRANSFERASE WBBL"/>
    <property type="match status" value="1"/>
</dbReference>
<accession>A0A7W4ZZY9</accession>
<dbReference type="Proteomes" id="UP000577707">
    <property type="component" value="Unassembled WGS sequence"/>
</dbReference>
<keyword evidence="3" id="KW-1185">Reference proteome</keyword>
<evidence type="ECO:0000259" key="1">
    <source>
        <dbReference type="Pfam" id="PF00535"/>
    </source>
</evidence>
<keyword evidence="2" id="KW-0808">Transferase</keyword>